<evidence type="ECO:0000313" key="2">
    <source>
        <dbReference type="Proteomes" id="UP000828390"/>
    </source>
</evidence>
<reference evidence="1" key="1">
    <citation type="journal article" date="2019" name="bioRxiv">
        <title>The Genome of the Zebra Mussel, Dreissena polymorpha: A Resource for Invasive Species Research.</title>
        <authorList>
            <person name="McCartney M.A."/>
            <person name="Auch B."/>
            <person name="Kono T."/>
            <person name="Mallez S."/>
            <person name="Zhang Y."/>
            <person name="Obille A."/>
            <person name="Becker A."/>
            <person name="Abrahante J.E."/>
            <person name="Garbe J."/>
            <person name="Badalamenti J.P."/>
            <person name="Herman A."/>
            <person name="Mangelson H."/>
            <person name="Liachko I."/>
            <person name="Sullivan S."/>
            <person name="Sone E.D."/>
            <person name="Koren S."/>
            <person name="Silverstein K.A.T."/>
            <person name="Beckman K.B."/>
            <person name="Gohl D.M."/>
        </authorList>
    </citation>
    <scope>NUCLEOTIDE SEQUENCE</scope>
    <source>
        <strain evidence="1">Duluth1</strain>
        <tissue evidence="1">Whole animal</tissue>
    </source>
</reference>
<protein>
    <submittedName>
        <fullName evidence="1">Uncharacterized protein</fullName>
    </submittedName>
</protein>
<proteinExistence type="predicted"/>
<dbReference type="AlphaFoldDB" id="A0A9D4J0M0"/>
<sequence length="77" mass="8431">MLMTSFVSASGPQNMASKTVLRLTRTNVWQLIGLLESFATNVTSQSSCFSSIAMLVNENEYECCQAVAMLYVTAVLQ</sequence>
<evidence type="ECO:0000313" key="1">
    <source>
        <dbReference type="EMBL" id="KAH3791313.1"/>
    </source>
</evidence>
<organism evidence="1 2">
    <name type="scientific">Dreissena polymorpha</name>
    <name type="common">Zebra mussel</name>
    <name type="synonym">Mytilus polymorpha</name>
    <dbReference type="NCBI Taxonomy" id="45954"/>
    <lineage>
        <taxon>Eukaryota</taxon>
        <taxon>Metazoa</taxon>
        <taxon>Spiralia</taxon>
        <taxon>Lophotrochozoa</taxon>
        <taxon>Mollusca</taxon>
        <taxon>Bivalvia</taxon>
        <taxon>Autobranchia</taxon>
        <taxon>Heteroconchia</taxon>
        <taxon>Euheterodonta</taxon>
        <taxon>Imparidentia</taxon>
        <taxon>Neoheterodontei</taxon>
        <taxon>Myida</taxon>
        <taxon>Dreissenoidea</taxon>
        <taxon>Dreissenidae</taxon>
        <taxon>Dreissena</taxon>
    </lineage>
</organism>
<gene>
    <name evidence="1" type="ORF">DPMN_144796</name>
</gene>
<dbReference type="EMBL" id="JAIWYP010000007">
    <property type="protein sequence ID" value="KAH3791313.1"/>
    <property type="molecule type" value="Genomic_DNA"/>
</dbReference>
<reference evidence="1" key="2">
    <citation type="submission" date="2020-11" db="EMBL/GenBank/DDBJ databases">
        <authorList>
            <person name="McCartney M.A."/>
            <person name="Auch B."/>
            <person name="Kono T."/>
            <person name="Mallez S."/>
            <person name="Becker A."/>
            <person name="Gohl D.M."/>
            <person name="Silverstein K.A.T."/>
            <person name="Koren S."/>
            <person name="Bechman K.B."/>
            <person name="Herman A."/>
            <person name="Abrahante J.E."/>
            <person name="Garbe J."/>
        </authorList>
    </citation>
    <scope>NUCLEOTIDE SEQUENCE</scope>
    <source>
        <strain evidence="1">Duluth1</strain>
        <tissue evidence="1">Whole animal</tissue>
    </source>
</reference>
<dbReference type="Proteomes" id="UP000828390">
    <property type="component" value="Unassembled WGS sequence"/>
</dbReference>
<name>A0A9D4J0M0_DREPO</name>
<keyword evidence="2" id="KW-1185">Reference proteome</keyword>
<comment type="caution">
    <text evidence="1">The sequence shown here is derived from an EMBL/GenBank/DDBJ whole genome shotgun (WGS) entry which is preliminary data.</text>
</comment>
<accession>A0A9D4J0M0</accession>